<evidence type="ECO:0000313" key="2">
    <source>
        <dbReference type="Proteomes" id="UP000887116"/>
    </source>
</evidence>
<comment type="caution">
    <text evidence="1">The sequence shown here is derived from an EMBL/GenBank/DDBJ whole genome shotgun (WGS) entry which is preliminary data.</text>
</comment>
<sequence>MRVAMLTVWRYLTRCRVATFAMASSKDLFEAYLSKHGYLSTKYQCSLAFTAKDGRLQSAEDMRVAMLTVWRYLTRCRVATFTMASSKDLFEAYLSKHGYLSLQNGKILFFGYGNLTVSKKEPIFLVFFCSGKLTVSKKEKTFCFRFLLLWIRNGVNEGA</sequence>
<gene>
    <name evidence="1" type="ORF">TNCT_365441</name>
</gene>
<dbReference type="AlphaFoldDB" id="A0A8X6M456"/>
<organism evidence="1 2">
    <name type="scientific">Trichonephila clavata</name>
    <name type="common">Joro spider</name>
    <name type="synonym">Nephila clavata</name>
    <dbReference type="NCBI Taxonomy" id="2740835"/>
    <lineage>
        <taxon>Eukaryota</taxon>
        <taxon>Metazoa</taxon>
        <taxon>Ecdysozoa</taxon>
        <taxon>Arthropoda</taxon>
        <taxon>Chelicerata</taxon>
        <taxon>Arachnida</taxon>
        <taxon>Araneae</taxon>
        <taxon>Araneomorphae</taxon>
        <taxon>Entelegynae</taxon>
        <taxon>Araneoidea</taxon>
        <taxon>Nephilidae</taxon>
        <taxon>Trichonephila</taxon>
    </lineage>
</organism>
<reference evidence="1" key="1">
    <citation type="submission" date="2020-07" db="EMBL/GenBank/DDBJ databases">
        <title>Multicomponent nature underlies the extraordinary mechanical properties of spider dragline silk.</title>
        <authorList>
            <person name="Kono N."/>
            <person name="Nakamura H."/>
            <person name="Mori M."/>
            <person name="Yoshida Y."/>
            <person name="Ohtoshi R."/>
            <person name="Malay A.D."/>
            <person name="Moran D.A.P."/>
            <person name="Tomita M."/>
            <person name="Numata K."/>
            <person name="Arakawa K."/>
        </authorList>
    </citation>
    <scope>NUCLEOTIDE SEQUENCE</scope>
</reference>
<dbReference type="EMBL" id="BMAO01039414">
    <property type="protein sequence ID" value="GFR31282.1"/>
    <property type="molecule type" value="Genomic_DNA"/>
</dbReference>
<dbReference type="Proteomes" id="UP000887116">
    <property type="component" value="Unassembled WGS sequence"/>
</dbReference>
<evidence type="ECO:0000313" key="1">
    <source>
        <dbReference type="EMBL" id="GFR31282.1"/>
    </source>
</evidence>
<protein>
    <submittedName>
        <fullName evidence="1">Uncharacterized protein</fullName>
    </submittedName>
</protein>
<keyword evidence="2" id="KW-1185">Reference proteome</keyword>
<proteinExistence type="predicted"/>
<accession>A0A8X6M456</accession>
<name>A0A8X6M456_TRICU</name>